<proteinExistence type="predicted"/>
<sequence length="106" mass="12192">MYLDLEIVSSIIHLTDGAQPLRQQAWVMKVEDPSYNKVINEFHSTGGDSYRYATDEKENLYIWVSVVPGNADGSSNSEAYVYSEQSFDSIQFNYNDKEYSYKLQAK</sequence>
<gene>
    <name evidence="1" type="ORF">PGRAT_31610</name>
</gene>
<evidence type="ECO:0000313" key="2">
    <source>
        <dbReference type="Proteomes" id="UP000029500"/>
    </source>
</evidence>
<dbReference type="EMBL" id="CP009287">
    <property type="protein sequence ID" value="AIQ71627.1"/>
    <property type="molecule type" value="Genomic_DNA"/>
</dbReference>
<reference evidence="1 2" key="1">
    <citation type="submission" date="2014-08" db="EMBL/GenBank/DDBJ databases">
        <title>Comparative genomics of the Paenibacillus odorifer group.</title>
        <authorList>
            <person name="den Bakker H.C."/>
            <person name="Tsai Y.-C."/>
            <person name="Martin N."/>
            <person name="Korlach J."/>
            <person name="Wiedmann M."/>
        </authorList>
    </citation>
    <scope>NUCLEOTIDE SEQUENCE [LARGE SCALE GENOMIC DNA]</scope>
    <source>
        <strain evidence="1 2">DSM 15220</strain>
    </source>
</reference>
<dbReference type="HOGENOM" id="CLU_2220538_0_0_9"/>
<accession>A0A089ME96</accession>
<dbReference type="RefSeq" id="WP_025708194.1">
    <property type="nucleotide sequence ID" value="NZ_CP009287.1"/>
</dbReference>
<keyword evidence="2" id="KW-1185">Reference proteome</keyword>
<protein>
    <submittedName>
        <fullName evidence="1">Uncharacterized protein</fullName>
    </submittedName>
</protein>
<dbReference type="KEGG" id="pgm:PGRAT_31610"/>
<dbReference type="STRING" id="189425.PGRAT_31610"/>
<name>A0A089ME96_9BACL</name>
<organism evidence="1 2">
    <name type="scientific">Paenibacillus graminis</name>
    <dbReference type="NCBI Taxonomy" id="189425"/>
    <lineage>
        <taxon>Bacteria</taxon>
        <taxon>Bacillati</taxon>
        <taxon>Bacillota</taxon>
        <taxon>Bacilli</taxon>
        <taxon>Bacillales</taxon>
        <taxon>Paenibacillaceae</taxon>
        <taxon>Paenibacillus</taxon>
    </lineage>
</organism>
<dbReference type="Proteomes" id="UP000029500">
    <property type="component" value="Chromosome"/>
</dbReference>
<dbReference type="AlphaFoldDB" id="A0A089ME96"/>
<evidence type="ECO:0000313" key="1">
    <source>
        <dbReference type="EMBL" id="AIQ71627.1"/>
    </source>
</evidence>
<dbReference type="OrthoDB" id="2666863at2"/>